<dbReference type="AlphaFoldDB" id="C3Z2F3"/>
<proteinExistence type="predicted"/>
<feature type="region of interest" description="Disordered" evidence="1">
    <location>
        <begin position="332"/>
        <end position="358"/>
    </location>
</feature>
<sequence>MPWKIMLSPCEQSGRRVTRIHVANTLLQMVYEEEKDLFSFNRFDMKESAAKYPKCMNHPPHLSQSCGEHVISSCKRSSHLRPPFAIMVKKGDKRSRVPFPVQCAEAWKEPGGIRLPLNEAYNLRLSDVENSEEHGFIVMTDSGAGPPTSEQIVHCFTLAEDNMYDGNFRASLAIKVATNCFKEESARNGTAHFVETTAVFMPSITPDKTTTTYVTLENTMTVSEIFTNGKPTTQTKEEISGKTTKGLLKRLYIIVCSVAGVALVVVFLVSLLCYGIKRSRKRNENRGNGVVPGRLAVRGTSGTGCNQNPNFPQSLSSFPRLSVIENIHYQSNPRGASQSENMSHGHEIDNGQTPQTATTNSYAQINEDEVYNPQHHTYCEIKDEDTNVHCDIKGKDTSPGKNQNSIPPVPLSSFPEISVTENIHYQCNPRGAFQPENMPHGNVIDNGQTPKTRTTNAYAQIKEEDEYNPQHHTYWEIKDEDTNVHCKIKDKDASSGKNQNPISPVPLSSFPEISVTENIHYQSNPQGAPQPENMLYGHEIDNEQTPQTATTNAYAQINEEEVYNPQHHTYCEIKDEDTNDMQHEVVKDQDTISGQDAHNISSHTGSEIAGTPQNQDHVFTGDDEETEDEIMQTSNHGNEIDDE</sequence>
<feature type="transmembrane region" description="Helical" evidence="2">
    <location>
        <begin position="251"/>
        <end position="276"/>
    </location>
</feature>
<evidence type="ECO:0000256" key="2">
    <source>
        <dbReference type="SAM" id="Phobius"/>
    </source>
</evidence>
<protein>
    <submittedName>
        <fullName evidence="3">Uncharacterized protein</fullName>
    </submittedName>
</protein>
<evidence type="ECO:0000256" key="1">
    <source>
        <dbReference type="SAM" id="MobiDB-lite"/>
    </source>
</evidence>
<feature type="compositionally biased region" description="Polar residues" evidence="1">
    <location>
        <begin position="332"/>
        <end position="342"/>
    </location>
</feature>
<name>C3Z2F3_BRAFL</name>
<feature type="compositionally biased region" description="Acidic residues" evidence="1">
    <location>
        <begin position="621"/>
        <end position="630"/>
    </location>
</feature>
<keyword evidence="2" id="KW-0812">Transmembrane</keyword>
<feature type="compositionally biased region" description="Polar residues" evidence="1">
    <location>
        <begin position="591"/>
        <end position="617"/>
    </location>
</feature>
<organism>
    <name type="scientific">Branchiostoma floridae</name>
    <name type="common">Florida lancelet</name>
    <name type="synonym">Amphioxus</name>
    <dbReference type="NCBI Taxonomy" id="7739"/>
    <lineage>
        <taxon>Eukaryota</taxon>
        <taxon>Metazoa</taxon>
        <taxon>Chordata</taxon>
        <taxon>Cephalochordata</taxon>
        <taxon>Leptocardii</taxon>
        <taxon>Amphioxiformes</taxon>
        <taxon>Branchiostomatidae</taxon>
        <taxon>Branchiostoma</taxon>
    </lineage>
</organism>
<keyword evidence="2" id="KW-1133">Transmembrane helix</keyword>
<gene>
    <name evidence="3" type="ORF">BRAFLDRAFT_66319</name>
</gene>
<keyword evidence="2" id="KW-0472">Membrane</keyword>
<dbReference type="InParanoid" id="C3Z2F3"/>
<reference evidence="3" key="1">
    <citation type="journal article" date="2008" name="Nature">
        <title>The amphioxus genome and the evolution of the chordate karyotype.</title>
        <authorList>
            <consortium name="US DOE Joint Genome Institute (JGI-PGF)"/>
            <person name="Putnam N.H."/>
            <person name="Butts T."/>
            <person name="Ferrier D.E.K."/>
            <person name="Furlong R.F."/>
            <person name="Hellsten U."/>
            <person name="Kawashima T."/>
            <person name="Robinson-Rechavi M."/>
            <person name="Shoguchi E."/>
            <person name="Terry A."/>
            <person name="Yu J.-K."/>
            <person name="Benito-Gutierrez E.L."/>
            <person name="Dubchak I."/>
            <person name="Garcia-Fernandez J."/>
            <person name="Gibson-Brown J.J."/>
            <person name="Grigoriev I.V."/>
            <person name="Horton A.C."/>
            <person name="de Jong P.J."/>
            <person name="Jurka J."/>
            <person name="Kapitonov V.V."/>
            <person name="Kohara Y."/>
            <person name="Kuroki Y."/>
            <person name="Lindquist E."/>
            <person name="Lucas S."/>
            <person name="Osoegawa K."/>
            <person name="Pennacchio L.A."/>
            <person name="Salamov A.A."/>
            <person name="Satou Y."/>
            <person name="Sauka-Spengler T."/>
            <person name="Schmutz J."/>
            <person name="Shin-I T."/>
            <person name="Toyoda A."/>
            <person name="Bronner-Fraser M."/>
            <person name="Fujiyama A."/>
            <person name="Holland L.Z."/>
            <person name="Holland P.W.H."/>
            <person name="Satoh N."/>
            <person name="Rokhsar D.S."/>
        </authorList>
    </citation>
    <scope>NUCLEOTIDE SEQUENCE [LARGE SCALE GENOMIC DNA]</scope>
    <source>
        <strain evidence="3">S238N-H82</strain>
        <tissue evidence="3">Testes</tissue>
    </source>
</reference>
<dbReference type="EMBL" id="GG666574">
    <property type="protein sequence ID" value="EEN53204.1"/>
    <property type="molecule type" value="Genomic_DNA"/>
</dbReference>
<accession>C3Z2F3</accession>
<evidence type="ECO:0000313" key="3">
    <source>
        <dbReference type="EMBL" id="EEN53204.1"/>
    </source>
</evidence>
<feature type="region of interest" description="Disordered" evidence="1">
    <location>
        <begin position="589"/>
        <end position="643"/>
    </location>
</feature>